<keyword evidence="3" id="KW-1185">Reference proteome</keyword>
<protein>
    <submittedName>
        <fullName evidence="2">Uncharacterized protein</fullName>
    </submittedName>
</protein>
<evidence type="ECO:0000256" key="1">
    <source>
        <dbReference type="SAM" id="MobiDB-lite"/>
    </source>
</evidence>
<dbReference type="EMBL" id="JACGWL010000007">
    <property type="protein sequence ID" value="KAK4398503.1"/>
    <property type="molecule type" value="Genomic_DNA"/>
</dbReference>
<evidence type="ECO:0000313" key="3">
    <source>
        <dbReference type="Proteomes" id="UP001289374"/>
    </source>
</evidence>
<organism evidence="2 3">
    <name type="scientific">Sesamum angolense</name>
    <dbReference type="NCBI Taxonomy" id="2727404"/>
    <lineage>
        <taxon>Eukaryota</taxon>
        <taxon>Viridiplantae</taxon>
        <taxon>Streptophyta</taxon>
        <taxon>Embryophyta</taxon>
        <taxon>Tracheophyta</taxon>
        <taxon>Spermatophyta</taxon>
        <taxon>Magnoliopsida</taxon>
        <taxon>eudicotyledons</taxon>
        <taxon>Gunneridae</taxon>
        <taxon>Pentapetalae</taxon>
        <taxon>asterids</taxon>
        <taxon>lamiids</taxon>
        <taxon>Lamiales</taxon>
        <taxon>Pedaliaceae</taxon>
        <taxon>Sesamum</taxon>
    </lineage>
</organism>
<feature type="region of interest" description="Disordered" evidence="1">
    <location>
        <begin position="81"/>
        <end position="100"/>
    </location>
</feature>
<dbReference type="PANTHER" id="PTHR35131">
    <property type="entry name" value="EXPRESSED PROTEIN"/>
    <property type="match status" value="1"/>
</dbReference>
<sequence>MSHTLSKSPTKMRPKAAIRSQVSTFPSSVKEKMQISHSFGLALSDKMTLKSNPVAIGTRGTVGSLIMQEIEYFSRLEMGRQSSSNKPARQLANSASTGGFSKSKLESLITVPGRKKRGSNRLIPSMCSMVEVAESNQRNMFSGFTYRNLKADLKR</sequence>
<proteinExistence type="predicted"/>
<reference evidence="2" key="1">
    <citation type="submission" date="2020-06" db="EMBL/GenBank/DDBJ databases">
        <authorList>
            <person name="Li T."/>
            <person name="Hu X."/>
            <person name="Zhang T."/>
            <person name="Song X."/>
            <person name="Zhang H."/>
            <person name="Dai N."/>
            <person name="Sheng W."/>
            <person name="Hou X."/>
            <person name="Wei L."/>
        </authorList>
    </citation>
    <scope>NUCLEOTIDE SEQUENCE</scope>
    <source>
        <strain evidence="2">K16</strain>
        <tissue evidence="2">Leaf</tissue>
    </source>
</reference>
<dbReference type="Proteomes" id="UP001289374">
    <property type="component" value="Unassembled WGS sequence"/>
</dbReference>
<reference evidence="2" key="2">
    <citation type="journal article" date="2024" name="Plant">
        <title>Genomic evolution and insights into agronomic trait innovations of Sesamum species.</title>
        <authorList>
            <person name="Miao H."/>
            <person name="Wang L."/>
            <person name="Qu L."/>
            <person name="Liu H."/>
            <person name="Sun Y."/>
            <person name="Le M."/>
            <person name="Wang Q."/>
            <person name="Wei S."/>
            <person name="Zheng Y."/>
            <person name="Lin W."/>
            <person name="Duan Y."/>
            <person name="Cao H."/>
            <person name="Xiong S."/>
            <person name="Wang X."/>
            <person name="Wei L."/>
            <person name="Li C."/>
            <person name="Ma Q."/>
            <person name="Ju M."/>
            <person name="Zhao R."/>
            <person name="Li G."/>
            <person name="Mu C."/>
            <person name="Tian Q."/>
            <person name="Mei H."/>
            <person name="Zhang T."/>
            <person name="Gao T."/>
            <person name="Zhang H."/>
        </authorList>
    </citation>
    <scope>NUCLEOTIDE SEQUENCE</scope>
    <source>
        <strain evidence="2">K16</strain>
    </source>
</reference>
<accession>A0AAE1WSL8</accession>
<evidence type="ECO:0000313" key="2">
    <source>
        <dbReference type="EMBL" id="KAK4398503.1"/>
    </source>
</evidence>
<comment type="caution">
    <text evidence="2">The sequence shown here is derived from an EMBL/GenBank/DDBJ whole genome shotgun (WGS) entry which is preliminary data.</text>
</comment>
<dbReference type="PANTHER" id="PTHR35131:SF2">
    <property type="entry name" value="GAG-POL POLYPROTEIN"/>
    <property type="match status" value="1"/>
</dbReference>
<dbReference type="AlphaFoldDB" id="A0AAE1WSL8"/>
<gene>
    <name evidence="2" type="ORF">Sango_1325800</name>
</gene>
<name>A0AAE1WSL8_9LAMI</name>